<evidence type="ECO:0000256" key="1">
    <source>
        <dbReference type="ARBA" id="ARBA00001971"/>
    </source>
</evidence>
<keyword evidence="6" id="KW-0256">Endoplasmic reticulum</keyword>
<evidence type="ECO:0000256" key="6">
    <source>
        <dbReference type="ARBA" id="ARBA00022824"/>
    </source>
</evidence>
<name>A0A834PHD5_MARMO</name>
<keyword evidence="10" id="KW-0503">Monooxygenase</keyword>
<comment type="subcellular location">
    <subcellularLocation>
        <location evidence="2">Microsome membrane</location>
    </subcellularLocation>
</comment>
<evidence type="ECO:0000256" key="2">
    <source>
        <dbReference type="ARBA" id="ARBA00004524"/>
    </source>
</evidence>
<evidence type="ECO:0000256" key="10">
    <source>
        <dbReference type="ARBA" id="ARBA00023033"/>
    </source>
</evidence>
<evidence type="ECO:0000256" key="4">
    <source>
        <dbReference type="ARBA" id="ARBA00022617"/>
    </source>
</evidence>
<dbReference type="GO" id="GO:0005506">
    <property type="term" value="F:iron ion binding"/>
    <property type="evidence" value="ECO:0007669"/>
    <property type="project" value="InterPro"/>
</dbReference>
<dbReference type="GO" id="GO:0020037">
    <property type="term" value="F:heme binding"/>
    <property type="evidence" value="ECO:0007669"/>
    <property type="project" value="InterPro"/>
</dbReference>
<proteinExistence type="inferred from homology"/>
<keyword evidence="9" id="KW-0408">Iron</keyword>
<dbReference type="AlphaFoldDB" id="A0A834PHD5"/>
<comment type="cofactor">
    <cofactor evidence="1">
        <name>heme</name>
        <dbReference type="ChEBI" id="CHEBI:30413"/>
    </cofactor>
</comment>
<dbReference type="GO" id="GO:0019369">
    <property type="term" value="P:arachidonate metabolic process"/>
    <property type="evidence" value="ECO:0007669"/>
    <property type="project" value="TreeGrafter"/>
</dbReference>
<reference evidence="12" key="1">
    <citation type="submission" date="2020-08" db="EMBL/GenBank/DDBJ databases">
        <authorList>
            <person name="Shumante A."/>
            <person name="Zimin A.V."/>
            <person name="Puiu D."/>
            <person name="Salzberg S.L."/>
        </authorList>
    </citation>
    <scope>NUCLEOTIDE SEQUENCE</scope>
    <source>
        <strain evidence="12">WC2-LM</strain>
        <tissue evidence="12">Liver</tissue>
    </source>
</reference>
<keyword evidence="7" id="KW-0492">Microsome</keyword>
<evidence type="ECO:0000256" key="3">
    <source>
        <dbReference type="ARBA" id="ARBA00010617"/>
    </source>
</evidence>
<dbReference type="InterPro" id="IPR036396">
    <property type="entry name" value="Cyt_P450_sf"/>
</dbReference>
<dbReference type="InterPro" id="IPR002401">
    <property type="entry name" value="Cyt_P450_E_grp-I"/>
</dbReference>
<dbReference type="PANTHER" id="PTHR24300:SF1">
    <property type="entry name" value="CYTOCHROME P450 2D6-RELATED"/>
    <property type="match status" value="1"/>
</dbReference>
<organism evidence="12 13">
    <name type="scientific">Marmota monax</name>
    <name type="common">Woodchuck</name>
    <dbReference type="NCBI Taxonomy" id="9995"/>
    <lineage>
        <taxon>Eukaryota</taxon>
        <taxon>Metazoa</taxon>
        <taxon>Chordata</taxon>
        <taxon>Craniata</taxon>
        <taxon>Vertebrata</taxon>
        <taxon>Euteleostomi</taxon>
        <taxon>Mammalia</taxon>
        <taxon>Eutheria</taxon>
        <taxon>Euarchontoglires</taxon>
        <taxon>Glires</taxon>
        <taxon>Rodentia</taxon>
        <taxon>Sciuromorpha</taxon>
        <taxon>Sciuridae</taxon>
        <taxon>Xerinae</taxon>
        <taxon>Marmotini</taxon>
        <taxon>Marmota</taxon>
    </lineage>
</organism>
<evidence type="ECO:0000256" key="5">
    <source>
        <dbReference type="ARBA" id="ARBA00022723"/>
    </source>
</evidence>
<gene>
    <name evidence="12" type="ORF">GHT09_019793</name>
</gene>
<comment type="caution">
    <text evidence="12">The sequence shown here is derived from an EMBL/GenBank/DDBJ whole genome shotgun (WGS) entry which is preliminary data.</text>
</comment>
<dbReference type="Pfam" id="PF00067">
    <property type="entry name" value="p450"/>
    <property type="match status" value="1"/>
</dbReference>
<dbReference type="PANTHER" id="PTHR24300">
    <property type="entry name" value="CYTOCHROME P450 508A4-RELATED"/>
    <property type="match status" value="1"/>
</dbReference>
<dbReference type="GO" id="GO:0016712">
    <property type="term" value="F:oxidoreductase activity, acting on paired donors, with incorporation or reduction of molecular oxygen, reduced flavin or flavoprotein as one donor, and incorporation of one atom of oxygen"/>
    <property type="evidence" value="ECO:0007669"/>
    <property type="project" value="TreeGrafter"/>
</dbReference>
<comment type="similarity">
    <text evidence="3">Belongs to the cytochrome P450 family.</text>
</comment>
<dbReference type="PRINTS" id="PR00463">
    <property type="entry name" value="EP450I"/>
</dbReference>
<dbReference type="SUPFAM" id="SSF48264">
    <property type="entry name" value="Cytochrome P450"/>
    <property type="match status" value="1"/>
</dbReference>
<dbReference type="Gene3D" id="1.10.630.10">
    <property type="entry name" value="Cytochrome P450"/>
    <property type="match status" value="1"/>
</dbReference>
<evidence type="ECO:0000313" key="12">
    <source>
        <dbReference type="EMBL" id="KAF7460016.1"/>
    </source>
</evidence>
<evidence type="ECO:0000256" key="7">
    <source>
        <dbReference type="ARBA" id="ARBA00022848"/>
    </source>
</evidence>
<keyword evidence="5" id="KW-0479">Metal-binding</keyword>
<dbReference type="EMBL" id="WJEC01008806">
    <property type="protein sequence ID" value="KAF7460016.1"/>
    <property type="molecule type" value="Genomic_DNA"/>
</dbReference>
<dbReference type="InterPro" id="IPR001128">
    <property type="entry name" value="Cyt_P450"/>
</dbReference>
<protein>
    <submittedName>
        <fullName evidence="12">Uncharacterized protein</fullName>
    </submittedName>
</protein>
<evidence type="ECO:0000256" key="9">
    <source>
        <dbReference type="ARBA" id="ARBA00023004"/>
    </source>
</evidence>
<dbReference type="GO" id="GO:0005737">
    <property type="term" value="C:cytoplasm"/>
    <property type="evidence" value="ECO:0007669"/>
    <property type="project" value="TreeGrafter"/>
</dbReference>
<sequence length="190" mass="20488">MVVTVEVLVSLQQQRWVGDEGKGLGDGGGSRVLRACESGSGGGLRSTETTSTFLCCGACASLLPSVTLSPALYSGPLVVATDNILIVKMRFLFGDVFSLQLAWKPVIVLNGLAPVREALVNHSEYTSDRPWMSIYDHGVIMVAYGPAWCEQQHFSVSTMCNFGLGKRSLEQWVTEEASCLCTAFANEACR</sequence>
<dbReference type="GO" id="GO:0006805">
    <property type="term" value="P:xenobiotic metabolic process"/>
    <property type="evidence" value="ECO:0007669"/>
    <property type="project" value="TreeGrafter"/>
</dbReference>
<dbReference type="Proteomes" id="UP000662637">
    <property type="component" value="Unassembled WGS sequence"/>
</dbReference>
<keyword evidence="11" id="KW-0472">Membrane</keyword>
<dbReference type="InterPro" id="IPR050182">
    <property type="entry name" value="Cytochrome_P450_fam2"/>
</dbReference>
<evidence type="ECO:0000256" key="8">
    <source>
        <dbReference type="ARBA" id="ARBA00023002"/>
    </source>
</evidence>
<evidence type="ECO:0000313" key="13">
    <source>
        <dbReference type="Proteomes" id="UP000662637"/>
    </source>
</evidence>
<accession>A0A834PHD5</accession>
<keyword evidence="8" id="KW-0560">Oxidoreductase</keyword>
<evidence type="ECO:0000256" key="11">
    <source>
        <dbReference type="ARBA" id="ARBA00023136"/>
    </source>
</evidence>
<keyword evidence="4" id="KW-0349">Heme</keyword>